<evidence type="ECO:0000313" key="9">
    <source>
        <dbReference type="Proteomes" id="UP001498398"/>
    </source>
</evidence>
<evidence type="ECO:0000256" key="2">
    <source>
        <dbReference type="ARBA" id="ARBA00022692"/>
    </source>
</evidence>
<feature type="transmembrane region" description="Helical" evidence="6">
    <location>
        <begin position="85"/>
        <end position="110"/>
    </location>
</feature>
<feature type="transmembrane region" description="Helical" evidence="6">
    <location>
        <begin position="156"/>
        <end position="179"/>
    </location>
</feature>
<comment type="similarity">
    <text evidence="5">Belongs to the SAT4 family.</text>
</comment>
<sequence>MSHLTLVAAYYITSEGFYMIVWTSRLSILFTIIRISPTSLKRILYGASAAFGVMWLFLAMQEIVICEREPSWKNRVPVQCELGKSVAIAQLITDIVADLCLLIAPVRLIWRAMLPAGQRARIIIVFSTCFLTTVVSLVHAYWIFANLGLNEIFTGVFETTISMIVASLNVIIGHLYRVVTKEGTSSSRNVSQGFELSHRSNPAPISVDITTTTYTDNSIRPQMAKVDSGSYEEVYDGSDNKTKYEV</sequence>
<organism evidence="8 9">
    <name type="scientific">Marasmiellus scandens</name>
    <dbReference type="NCBI Taxonomy" id="2682957"/>
    <lineage>
        <taxon>Eukaryota</taxon>
        <taxon>Fungi</taxon>
        <taxon>Dikarya</taxon>
        <taxon>Basidiomycota</taxon>
        <taxon>Agaricomycotina</taxon>
        <taxon>Agaricomycetes</taxon>
        <taxon>Agaricomycetidae</taxon>
        <taxon>Agaricales</taxon>
        <taxon>Marasmiineae</taxon>
        <taxon>Omphalotaceae</taxon>
        <taxon>Marasmiellus</taxon>
    </lineage>
</organism>
<evidence type="ECO:0000256" key="5">
    <source>
        <dbReference type="ARBA" id="ARBA00038359"/>
    </source>
</evidence>
<keyword evidence="4 6" id="KW-0472">Membrane</keyword>
<evidence type="ECO:0000256" key="1">
    <source>
        <dbReference type="ARBA" id="ARBA00004141"/>
    </source>
</evidence>
<dbReference type="PANTHER" id="PTHR33048:SF47">
    <property type="entry name" value="INTEGRAL MEMBRANE PROTEIN-RELATED"/>
    <property type="match status" value="1"/>
</dbReference>
<feature type="transmembrane region" description="Helical" evidence="6">
    <location>
        <begin position="43"/>
        <end position="65"/>
    </location>
</feature>
<gene>
    <name evidence="8" type="ORF">VKT23_012498</name>
</gene>
<dbReference type="InterPro" id="IPR052337">
    <property type="entry name" value="SAT4-like"/>
</dbReference>
<keyword evidence="9" id="KW-1185">Reference proteome</keyword>
<feature type="transmembrane region" description="Helical" evidence="6">
    <location>
        <begin position="122"/>
        <end position="144"/>
    </location>
</feature>
<name>A0ABR1J7Z6_9AGAR</name>
<keyword evidence="2 6" id="KW-0812">Transmembrane</keyword>
<comment type="caution">
    <text evidence="8">The sequence shown here is derived from an EMBL/GenBank/DDBJ whole genome shotgun (WGS) entry which is preliminary data.</text>
</comment>
<dbReference type="Proteomes" id="UP001498398">
    <property type="component" value="Unassembled WGS sequence"/>
</dbReference>
<evidence type="ECO:0000256" key="4">
    <source>
        <dbReference type="ARBA" id="ARBA00023136"/>
    </source>
</evidence>
<accession>A0ABR1J7Z6</accession>
<feature type="domain" description="Rhodopsin" evidence="7">
    <location>
        <begin position="9"/>
        <end position="163"/>
    </location>
</feature>
<reference evidence="8 9" key="1">
    <citation type="submission" date="2024-01" db="EMBL/GenBank/DDBJ databases">
        <title>A draft genome for the cacao thread blight pathogen Marasmiellus scandens.</title>
        <authorList>
            <person name="Baruah I.K."/>
            <person name="Leung J."/>
            <person name="Bukari Y."/>
            <person name="Amoako-Attah I."/>
            <person name="Meinhardt L.W."/>
            <person name="Bailey B.A."/>
            <person name="Cohen S.P."/>
        </authorList>
    </citation>
    <scope>NUCLEOTIDE SEQUENCE [LARGE SCALE GENOMIC DNA]</scope>
    <source>
        <strain evidence="8 9">GH-19</strain>
    </source>
</reference>
<evidence type="ECO:0000256" key="3">
    <source>
        <dbReference type="ARBA" id="ARBA00022989"/>
    </source>
</evidence>
<dbReference type="InterPro" id="IPR049326">
    <property type="entry name" value="Rhodopsin_dom_fungi"/>
</dbReference>
<keyword evidence="3 6" id="KW-1133">Transmembrane helix</keyword>
<evidence type="ECO:0000259" key="7">
    <source>
        <dbReference type="Pfam" id="PF20684"/>
    </source>
</evidence>
<dbReference type="PANTHER" id="PTHR33048">
    <property type="entry name" value="PTH11-LIKE INTEGRAL MEMBRANE PROTEIN (AFU_ORTHOLOGUE AFUA_5G11245)"/>
    <property type="match status" value="1"/>
</dbReference>
<proteinExistence type="inferred from homology"/>
<comment type="subcellular location">
    <subcellularLocation>
        <location evidence="1">Membrane</location>
        <topology evidence="1">Multi-pass membrane protein</topology>
    </subcellularLocation>
</comment>
<dbReference type="EMBL" id="JBANRG010000031">
    <property type="protein sequence ID" value="KAK7451167.1"/>
    <property type="molecule type" value="Genomic_DNA"/>
</dbReference>
<evidence type="ECO:0000256" key="6">
    <source>
        <dbReference type="SAM" id="Phobius"/>
    </source>
</evidence>
<dbReference type="Pfam" id="PF20684">
    <property type="entry name" value="Fung_rhodopsin"/>
    <property type="match status" value="1"/>
</dbReference>
<evidence type="ECO:0000313" key="8">
    <source>
        <dbReference type="EMBL" id="KAK7451167.1"/>
    </source>
</evidence>
<protein>
    <recommendedName>
        <fullName evidence="7">Rhodopsin domain-containing protein</fullName>
    </recommendedName>
</protein>